<evidence type="ECO:0000259" key="4">
    <source>
        <dbReference type="PROSITE" id="PS50977"/>
    </source>
</evidence>
<comment type="caution">
    <text evidence="5">The sequence shown here is derived from an EMBL/GenBank/DDBJ whole genome shotgun (WGS) entry which is preliminary data.</text>
</comment>
<organism evidence="5 6">
    <name type="scientific">Pseudogracilibacillus auburnensis</name>
    <dbReference type="NCBI Taxonomy" id="1494959"/>
    <lineage>
        <taxon>Bacteria</taxon>
        <taxon>Bacillati</taxon>
        <taxon>Bacillota</taxon>
        <taxon>Bacilli</taxon>
        <taxon>Bacillales</taxon>
        <taxon>Bacillaceae</taxon>
        <taxon>Pseudogracilibacillus</taxon>
    </lineage>
</organism>
<dbReference type="InterPro" id="IPR050624">
    <property type="entry name" value="HTH-type_Tx_Regulator"/>
</dbReference>
<dbReference type="PANTHER" id="PTHR43479:SF11">
    <property type="entry name" value="ACREF_ENVCD OPERON REPRESSOR-RELATED"/>
    <property type="match status" value="1"/>
</dbReference>
<reference evidence="5 6" key="1">
    <citation type="submission" date="2018-05" db="EMBL/GenBank/DDBJ databases">
        <title>Genomic Encyclopedia of Type Strains, Phase IV (KMG-IV): sequencing the most valuable type-strain genomes for metagenomic binning, comparative biology and taxonomic classification.</title>
        <authorList>
            <person name="Goeker M."/>
        </authorList>
    </citation>
    <scope>NUCLEOTIDE SEQUENCE [LARGE SCALE GENOMIC DNA]</scope>
    <source>
        <strain evidence="5 6">DSM 28556</strain>
    </source>
</reference>
<evidence type="ECO:0000313" key="5">
    <source>
        <dbReference type="EMBL" id="PXW86965.1"/>
    </source>
</evidence>
<proteinExistence type="predicted"/>
<dbReference type="SUPFAM" id="SSF46689">
    <property type="entry name" value="Homeodomain-like"/>
    <property type="match status" value="1"/>
</dbReference>
<dbReference type="Gene3D" id="1.10.357.10">
    <property type="entry name" value="Tetracycline Repressor, domain 2"/>
    <property type="match status" value="1"/>
</dbReference>
<dbReference type="GO" id="GO:0003677">
    <property type="term" value="F:DNA binding"/>
    <property type="evidence" value="ECO:0007669"/>
    <property type="project" value="UniProtKB-UniRule"/>
</dbReference>
<dbReference type="OrthoDB" id="9815924at2"/>
<evidence type="ECO:0000256" key="3">
    <source>
        <dbReference type="PROSITE-ProRule" id="PRU00335"/>
    </source>
</evidence>
<dbReference type="PROSITE" id="PS50977">
    <property type="entry name" value="HTH_TETR_2"/>
    <property type="match status" value="1"/>
</dbReference>
<protein>
    <submittedName>
        <fullName evidence="5">TetR family transcriptional regulator</fullName>
    </submittedName>
</protein>
<evidence type="ECO:0000256" key="1">
    <source>
        <dbReference type="ARBA" id="ARBA00022491"/>
    </source>
</evidence>
<name>A0A2V3W3Y6_9BACI</name>
<gene>
    <name evidence="5" type="ORF">DFR56_10632</name>
</gene>
<dbReference type="InterPro" id="IPR001647">
    <property type="entry name" value="HTH_TetR"/>
</dbReference>
<dbReference type="Proteomes" id="UP000247978">
    <property type="component" value="Unassembled WGS sequence"/>
</dbReference>
<accession>A0A2V3W3Y6</accession>
<dbReference type="EMBL" id="QJJQ01000006">
    <property type="protein sequence ID" value="PXW86965.1"/>
    <property type="molecule type" value="Genomic_DNA"/>
</dbReference>
<evidence type="ECO:0000256" key="2">
    <source>
        <dbReference type="ARBA" id="ARBA00023125"/>
    </source>
</evidence>
<dbReference type="AlphaFoldDB" id="A0A2V3W3Y6"/>
<evidence type="ECO:0000313" key="6">
    <source>
        <dbReference type="Proteomes" id="UP000247978"/>
    </source>
</evidence>
<dbReference type="PANTHER" id="PTHR43479">
    <property type="entry name" value="ACREF/ENVCD OPERON REPRESSOR-RELATED"/>
    <property type="match status" value="1"/>
</dbReference>
<feature type="domain" description="HTH tetR-type" evidence="4">
    <location>
        <begin position="6"/>
        <end position="66"/>
    </location>
</feature>
<keyword evidence="1" id="KW-0678">Repressor</keyword>
<keyword evidence="2 3" id="KW-0238">DNA-binding</keyword>
<feature type="DNA-binding region" description="H-T-H motif" evidence="3">
    <location>
        <begin position="29"/>
        <end position="48"/>
    </location>
</feature>
<dbReference type="Pfam" id="PF00440">
    <property type="entry name" value="TetR_N"/>
    <property type="match status" value="1"/>
</dbReference>
<dbReference type="RefSeq" id="WP_110395209.1">
    <property type="nucleotide sequence ID" value="NZ_JBHUHB010000001.1"/>
</dbReference>
<dbReference type="PRINTS" id="PR00455">
    <property type="entry name" value="HTHTETR"/>
</dbReference>
<sequence>MDRKTDLTRERIMDVARALLLEKGYRNVSMRQIASEMTCSHGAIYYHFKNKAELFYALVEDHFSLLDKRMDEILEEQTENKDKLKKLLLGFIEFGLNYQSHYEIMFLIKDKEVLHFLNENPTKTYEKFANAIAQLSEKQLSIQEIWSIFLSLHGFVSHYLRHIVGFTEVEEMAKFHVKMVIKWAEV</sequence>
<keyword evidence="6" id="KW-1185">Reference proteome</keyword>
<dbReference type="InterPro" id="IPR009057">
    <property type="entry name" value="Homeodomain-like_sf"/>
</dbReference>